<dbReference type="InterPro" id="IPR036259">
    <property type="entry name" value="MFS_trans_sf"/>
</dbReference>
<keyword evidence="3 5" id="KW-1133">Transmembrane helix</keyword>
<dbReference type="PROSITE" id="PS50850">
    <property type="entry name" value="MFS"/>
    <property type="match status" value="1"/>
</dbReference>
<organism evidence="7 8">
    <name type="scientific">Nocardia niwae</name>
    <dbReference type="NCBI Taxonomy" id="626084"/>
    <lineage>
        <taxon>Bacteria</taxon>
        <taxon>Bacillati</taxon>
        <taxon>Actinomycetota</taxon>
        <taxon>Actinomycetes</taxon>
        <taxon>Mycobacteriales</taxon>
        <taxon>Nocardiaceae</taxon>
        <taxon>Nocardia</taxon>
    </lineage>
</organism>
<evidence type="ECO:0000313" key="8">
    <source>
        <dbReference type="Proteomes" id="UP001550535"/>
    </source>
</evidence>
<dbReference type="InterPro" id="IPR020846">
    <property type="entry name" value="MFS_dom"/>
</dbReference>
<comment type="caution">
    <text evidence="7">The sequence shown here is derived from an EMBL/GenBank/DDBJ whole genome shotgun (WGS) entry which is preliminary data.</text>
</comment>
<feature type="transmembrane region" description="Helical" evidence="5">
    <location>
        <begin position="186"/>
        <end position="207"/>
    </location>
</feature>
<feature type="transmembrane region" description="Helical" evidence="5">
    <location>
        <begin position="56"/>
        <end position="75"/>
    </location>
</feature>
<feature type="transmembrane region" description="Helical" evidence="5">
    <location>
        <begin position="95"/>
        <end position="117"/>
    </location>
</feature>
<keyword evidence="8" id="KW-1185">Reference proteome</keyword>
<proteinExistence type="predicted"/>
<dbReference type="RefSeq" id="WP_357991954.1">
    <property type="nucleotide sequence ID" value="NZ_JBEYBR010000043.1"/>
</dbReference>
<evidence type="ECO:0000256" key="4">
    <source>
        <dbReference type="ARBA" id="ARBA00023136"/>
    </source>
</evidence>
<evidence type="ECO:0000256" key="5">
    <source>
        <dbReference type="SAM" id="Phobius"/>
    </source>
</evidence>
<evidence type="ECO:0000256" key="2">
    <source>
        <dbReference type="ARBA" id="ARBA00022692"/>
    </source>
</evidence>
<evidence type="ECO:0000259" key="6">
    <source>
        <dbReference type="PROSITE" id="PS50850"/>
    </source>
</evidence>
<dbReference type="EMBL" id="JBEYBR010000043">
    <property type="protein sequence ID" value="MEU2123642.1"/>
    <property type="molecule type" value="Genomic_DNA"/>
</dbReference>
<protein>
    <submittedName>
        <fullName evidence="7">MFS transporter</fullName>
    </submittedName>
</protein>
<feature type="transmembrane region" description="Helical" evidence="5">
    <location>
        <begin position="129"/>
        <end position="147"/>
    </location>
</feature>
<feature type="transmembrane region" description="Helical" evidence="5">
    <location>
        <begin position="153"/>
        <end position="174"/>
    </location>
</feature>
<gene>
    <name evidence="7" type="ORF">ABZ507_17660</name>
</gene>
<feature type="transmembrane region" description="Helical" evidence="5">
    <location>
        <begin position="260"/>
        <end position="278"/>
    </location>
</feature>
<feature type="domain" description="Major facilitator superfamily (MFS) profile" evidence="6">
    <location>
        <begin position="91"/>
        <end position="297"/>
    </location>
</feature>
<dbReference type="Pfam" id="PF07690">
    <property type="entry name" value="MFS_1"/>
    <property type="match status" value="1"/>
</dbReference>
<feature type="transmembrane region" description="Helical" evidence="5">
    <location>
        <begin position="26"/>
        <end position="44"/>
    </location>
</feature>
<dbReference type="Gene3D" id="1.20.1250.20">
    <property type="entry name" value="MFS general substrate transporter like domains"/>
    <property type="match status" value="1"/>
</dbReference>
<comment type="subcellular location">
    <subcellularLocation>
        <location evidence="1">Cell membrane</location>
        <topology evidence="1">Multi-pass membrane protein</topology>
    </subcellularLocation>
</comment>
<dbReference type="InterPro" id="IPR011701">
    <property type="entry name" value="MFS"/>
</dbReference>
<reference evidence="7 8" key="1">
    <citation type="submission" date="2024-06" db="EMBL/GenBank/DDBJ databases">
        <title>The Natural Products Discovery Center: Release of the First 8490 Sequenced Strains for Exploring Actinobacteria Biosynthetic Diversity.</title>
        <authorList>
            <person name="Kalkreuter E."/>
            <person name="Kautsar S.A."/>
            <person name="Yang D."/>
            <person name="Bader C.D."/>
            <person name="Teijaro C.N."/>
            <person name="Fluegel L."/>
            <person name="Davis C.M."/>
            <person name="Simpson J.R."/>
            <person name="Lauterbach L."/>
            <person name="Steele A.D."/>
            <person name="Gui C."/>
            <person name="Meng S."/>
            <person name="Li G."/>
            <person name="Viehrig K."/>
            <person name="Ye F."/>
            <person name="Su P."/>
            <person name="Kiefer A.F."/>
            <person name="Nichols A."/>
            <person name="Cepeda A.J."/>
            <person name="Yan W."/>
            <person name="Fan B."/>
            <person name="Jiang Y."/>
            <person name="Adhikari A."/>
            <person name="Zheng C.-J."/>
            <person name="Schuster L."/>
            <person name="Cowan T.M."/>
            <person name="Smanski M.J."/>
            <person name="Chevrette M.G."/>
            <person name="De Carvalho L.P.S."/>
            <person name="Shen B."/>
        </authorList>
    </citation>
    <scope>NUCLEOTIDE SEQUENCE [LARGE SCALE GENOMIC DNA]</scope>
    <source>
        <strain evidence="7 8">NPDC019434</strain>
    </source>
</reference>
<evidence type="ECO:0000256" key="3">
    <source>
        <dbReference type="ARBA" id="ARBA00022989"/>
    </source>
</evidence>
<dbReference type="PANTHER" id="PTHR42718:SF48">
    <property type="entry name" value="CONSERVED TWO-DOMAIN MEMBRANE PROTEIN-RELATED"/>
    <property type="match status" value="1"/>
</dbReference>
<name>A0ABV2XCM9_9NOCA</name>
<dbReference type="PANTHER" id="PTHR42718">
    <property type="entry name" value="MAJOR FACILITATOR SUPERFAMILY MULTIDRUG TRANSPORTER MFSC"/>
    <property type="match status" value="1"/>
</dbReference>
<feature type="non-terminal residue" evidence="7">
    <location>
        <position position="1"/>
    </location>
</feature>
<accession>A0ABV2XCM9</accession>
<evidence type="ECO:0000313" key="7">
    <source>
        <dbReference type="EMBL" id="MEU2123642.1"/>
    </source>
</evidence>
<evidence type="ECO:0000256" key="1">
    <source>
        <dbReference type="ARBA" id="ARBA00004651"/>
    </source>
</evidence>
<feature type="transmembrane region" description="Helical" evidence="5">
    <location>
        <begin position="227"/>
        <end position="248"/>
    </location>
</feature>
<dbReference type="Proteomes" id="UP001550535">
    <property type="component" value="Unassembled WGS sequence"/>
</dbReference>
<keyword evidence="4 5" id="KW-0472">Membrane</keyword>
<dbReference type="SUPFAM" id="SSF103473">
    <property type="entry name" value="MFS general substrate transporter"/>
    <property type="match status" value="1"/>
</dbReference>
<keyword evidence="2 5" id="KW-0812">Transmembrane</keyword>
<sequence length="297" mass="29417">IGLVAVVVGVRTLPDPPGDGGRLPDLPGAALLVGAIAGLVLGLVKGEDWGWSSARVLTAFAVAAALAVAFVVSSARHHSPVVDPALLRAPNFAWMTGNAILFNIAFGAMLLSAVLWAQDVWGWSALRTGLAIAPGPLMVPVVAVLAGRLIGRIGAGPVIAAGGIVFGAGMLWWARAITLTPDYVGGMLGGMVVSGIGVGLTLPTAFAAGTSGLPPHRFATGSAVLSMARQIGLAVGVAILVAVLGTPAGPDAALDAFRRGWSVTAAVAVLAGLAGAAARMPKPAAVQSDSVTESAAA</sequence>